<dbReference type="PATRIC" id="fig|28037.99.peg.918"/>
<protein>
    <submittedName>
        <fullName evidence="1">A/G-specific adenine glycosylase domain protein</fullName>
    </submittedName>
</protein>
<dbReference type="Proteomes" id="UP000028093">
    <property type="component" value="Unassembled WGS sequence"/>
</dbReference>
<reference evidence="1 2" key="1">
    <citation type="submission" date="2014-05" db="EMBL/GenBank/DDBJ databases">
        <authorList>
            <person name="Daugherty S.C."/>
            <person name="Tallon L.J."/>
            <person name="Sadzewicz L."/>
            <person name="Kilian M."/>
            <person name="Tettelin H."/>
        </authorList>
    </citation>
    <scope>NUCLEOTIDE SEQUENCE [LARGE SCALE GENOMIC DNA]</scope>
    <source>
        <strain evidence="1 2">SK1126</strain>
    </source>
</reference>
<gene>
    <name evidence="1" type="ORF">SK1126_0990</name>
</gene>
<comment type="caution">
    <text evidence="1">The sequence shown here is derived from an EMBL/GenBank/DDBJ whole genome shotgun (WGS) entry which is preliminary data.</text>
</comment>
<proteinExistence type="predicted"/>
<evidence type="ECO:0000313" key="2">
    <source>
        <dbReference type="Proteomes" id="UP000028093"/>
    </source>
</evidence>
<accession>A0A081PQW3</accession>
<name>A0A081PQW3_STRMT</name>
<dbReference type="AlphaFoldDB" id="A0A081PQW3"/>
<evidence type="ECO:0000313" key="1">
    <source>
        <dbReference type="EMBL" id="KEQ33086.1"/>
    </source>
</evidence>
<organism evidence="1 2">
    <name type="scientific">Streptococcus mitis</name>
    <dbReference type="NCBI Taxonomy" id="28037"/>
    <lineage>
        <taxon>Bacteria</taxon>
        <taxon>Bacillati</taxon>
        <taxon>Bacillota</taxon>
        <taxon>Bacilli</taxon>
        <taxon>Lactobacillales</taxon>
        <taxon>Streptococcaceae</taxon>
        <taxon>Streptococcus</taxon>
        <taxon>Streptococcus mitis group</taxon>
    </lineage>
</organism>
<dbReference type="EMBL" id="JPFT01000005">
    <property type="protein sequence ID" value="KEQ33086.1"/>
    <property type="molecule type" value="Genomic_DNA"/>
</dbReference>
<sequence length="43" mass="5179">MIRIFTPTPRQISFIFIIPSEKFLTKRSDFLLRPHDDTVLFQI</sequence>